<dbReference type="OMA" id="YSLRKMY"/>
<evidence type="ECO:0000259" key="1">
    <source>
        <dbReference type="PROSITE" id="PS50076"/>
    </source>
</evidence>
<keyword evidence="4" id="KW-1185">Reference proteome</keyword>
<geneLocation type="mitochondrion" evidence="3"/>
<dbReference type="PRINTS" id="PR00625">
    <property type="entry name" value="JDOMAIN"/>
</dbReference>
<dbReference type="OrthoDB" id="445556at2759"/>
<dbReference type="AlphaFoldDB" id="A0A0G4J0T9"/>
<dbReference type="PANTHER" id="PTHR24074">
    <property type="entry name" value="CO-CHAPERONE PROTEIN DJLA"/>
    <property type="match status" value="1"/>
</dbReference>
<dbReference type="Gene3D" id="1.10.287.110">
    <property type="entry name" value="DnaJ domain"/>
    <property type="match status" value="1"/>
</dbReference>
<dbReference type="InterPro" id="IPR050817">
    <property type="entry name" value="DjlA_DnaK_co-chaperone"/>
</dbReference>
<dbReference type="Proteomes" id="UP000039324">
    <property type="component" value="Unassembled WGS sequence"/>
</dbReference>
<evidence type="ECO:0000313" key="5">
    <source>
        <dbReference type="Proteomes" id="UP000290189"/>
    </source>
</evidence>
<dbReference type="STRING" id="37360.A0A0G4J0T9"/>
<dbReference type="PROSITE" id="PS00636">
    <property type="entry name" value="DNAJ_1"/>
    <property type="match status" value="1"/>
</dbReference>
<name>A0A0G4J0T9_PLABS</name>
<organism evidence="2 4">
    <name type="scientific">Plasmodiophora brassicae</name>
    <name type="common">Clubroot disease agent</name>
    <dbReference type="NCBI Taxonomy" id="37360"/>
    <lineage>
        <taxon>Eukaryota</taxon>
        <taxon>Sar</taxon>
        <taxon>Rhizaria</taxon>
        <taxon>Endomyxa</taxon>
        <taxon>Phytomyxea</taxon>
        <taxon>Plasmodiophorida</taxon>
        <taxon>Plasmodiophoridae</taxon>
        <taxon>Plasmodiophora</taxon>
    </lineage>
</organism>
<reference evidence="3 5" key="2">
    <citation type="submission" date="2018-03" db="EMBL/GenBank/DDBJ databases">
        <authorList>
            <person name="Fogelqvist J."/>
        </authorList>
    </citation>
    <scope>NUCLEOTIDE SEQUENCE [LARGE SCALE GENOMIC DNA]</scope>
</reference>
<dbReference type="EMBL" id="OVEO01000017">
    <property type="protein sequence ID" value="SPR01274.1"/>
    <property type="molecule type" value="Genomic_DNA"/>
</dbReference>
<dbReference type="PROSITE" id="PS50076">
    <property type="entry name" value="DNAJ_2"/>
    <property type="match status" value="1"/>
</dbReference>
<dbReference type="InterPro" id="IPR001623">
    <property type="entry name" value="DnaJ_domain"/>
</dbReference>
<dbReference type="Pfam" id="PF00226">
    <property type="entry name" value="DnaJ"/>
    <property type="match status" value="1"/>
</dbReference>
<dbReference type="CDD" id="cd06257">
    <property type="entry name" value="DnaJ"/>
    <property type="match status" value="1"/>
</dbReference>
<proteinExistence type="predicted"/>
<evidence type="ECO:0000313" key="2">
    <source>
        <dbReference type="EMBL" id="CEP01233.1"/>
    </source>
</evidence>
<protein>
    <recommendedName>
        <fullName evidence="1">J domain-containing protein</fullName>
    </recommendedName>
</protein>
<feature type="domain" description="J" evidence="1">
    <location>
        <begin position="363"/>
        <end position="431"/>
    </location>
</feature>
<evidence type="ECO:0000313" key="3">
    <source>
        <dbReference type="EMBL" id="SPR01274.1"/>
    </source>
</evidence>
<dbReference type="SUPFAM" id="SSF46565">
    <property type="entry name" value="Chaperone J-domain"/>
    <property type="match status" value="1"/>
</dbReference>
<sequence length="434" mass="49193">MIPSGMMWRTATTGAYAGWMCARVAVRRFASRSTSSSFSLVPFRLSTDDARRVFHDFFQNMWLAPEEVRSAANVRGCRAVFTPYWAYDVQTETTVEGDIGRRSPDGTKISFSSARLRKPIRSHYSSDLPEMQIYAGFSLKRANAQILKVPLSAVKPLSPSTVYGQEMEPFSMDRSRALVRVLRHVKAVEQRMAERELLRATGAAACRNVTVDVRVTHTWRRVYFPAYVFDYSHLGSDFTVVINGFNGNIFGLPQFSAVKVALAVAFPVTLILHSLEASLNLPLYVACVAIPSAFIGLACKFLPGFVAQRREAQRLQEQQTESTYSADFEEEWDSESRTQWDRREQRYQERYRPPPHVSRQASDLYDLIGVKRDASLADISRAFRAQALKYHPDVHANESDQAEAGRRFTKIVAAYQVLRDPVKRANYDRTGRTG</sequence>
<keyword evidence="3" id="KW-0496">Mitochondrion</keyword>
<gene>
    <name evidence="2" type="ORF">PBRA_001839</name>
    <name evidence="3" type="ORF">PLBR_LOCUS8489</name>
</gene>
<accession>A0A0G4J0T9</accession>
<dbReference type="EMBL" id="CDSF01000112">
    <property type="protein sequence ID" value="CEP01233.1"/>
    <property type="molecule type" value="Genomic_DNA"/>
</dbReference>
<dbReference type="InterPro" id="IPR018253">
    <property type="entry name" value="DnaJ_domain_CS"/>
</dbReference>
<dbReference type="Proteomes" id="UP000290189">
    <property type="component" value="Unassembled WGS sequence"/>
</dbReference>
<dbReference type="SMART" id="SM00271">
    <property type="entry name" value="DnaJ"/>
    <property type="match status" value="1"/>
</dbReference>
<reference evidence="2 4" key="1">
    <citation type="submission" date="2015-02" db="EMBL/GenBank/DDBJ databases">
        <authorList>
            <person name="Chooi Y.-H."/>
        </authorList>
    </citation>
    <scope>NUCLEOTIDE SEQUENCE [LARGE SCALE GENOMIC DNA]</scope>
    <source>
        <strain evidence="2">E3</strain>
    </source>
</reference>
<dbReference type="InterPro" id="IPR036869">
    <property type="entry name" value="J_dom_sf"/>
</dbReference>
<evidence type="ECO:0000313" key="4">
    <source>
        <dbReference type="Proteomes" id="UP000039324"/>
    </source>
</evidence>